<comment type="catalytic activity">
    <reaction evidence="9 10">
        <text>hydrogencarbonate + NH4(+) + 2 ATP = carbamoyl phosphate + 2 ADP + phosphate + 2 H(+)</text>
        <dbReference type="Rhea" id="RHEA:18029"/>
        <dbReference type="ChEBI" id="CHEBI:15378"/>
        <dbReference type="ChEBI" id="CHEBI:17544"/>
        <dbReference type="ChEBI" id="CHEBI:28938"/>
        <dbReference type="ChEBI" id="CHEBI:30616"/>
        <dbReference type="ChEBI" id="CHEBI:43474"/>
        <dbReference type="ChEBI" id="CHEBI:58228"/>
        <dbReference type="ChEBI" id="CHEBI:456216"/>
        <dbReference type="EC" id="6.3.4.16"/>
    </reaction>
</comment>
<dbReference type="HAMAP" id="MF_01210_B">
    <property type="entry name" value="CPSase_L_chain_B"/>
    <property type="match status" value="1"/>
</dbReference>
<evidence type="ECO:0000256" key="10">
    <source>
        <dbReference type="HAMAP-Rule" id="MF_01210"/>
    </source>
</evidence>
<feature type="binding site" evidence="10">
    <location>
        <position position="836"/>
    </location>
    <ligand>
        <name>ATP</name>
        <dbReference type="ChEBI" id="CHEBI:30616"/>
        <label>2</label>
    </ligand>
</feature>
<feature type="binding site" evidence="10">
    <location>
        <position position="838"/>
    </location>
    <ligand>
        <name>Mn(2+)</name>
        <dbReference type="ChEBI" id="CHEBI:29035"/>
        <label>4</label>
    </ligand>
</feature>
<dbReference type="Gene3D" id="3.40.50.1380">
    <property type="entry name" value="Methylglyoxal synthase-like domain"/>
    <property type="match status" value="1"/>
</dbReference>
<dbReference type="RefSeq" id="WP_251872387.1">
    <property type="nucleotide sequence ID" value="NZ_CP098755.1"/>
</dbReference>
<reference evidence="13" key="1">
    <citation type="submission" date="2022-06" db="EMBL/GenBank/DDBJ databases">
        <title>Genome sequencing of Brevibacillus sp. BB3-R1.</title>
        <authorList>
            <person name="Heo J."/>
            <person name="Lee D."/>
            <person name="Won M."/>
            <person name="Han B.-H."/>
            <person name="Hong S.-B."/>
            <person name="Kwon S.-W."/>
        </authorList>
    </citation>
    <scope>NUCLEOTIDE SEQUENCE</scope>
    <source>
        <strain evidence="13">BB3-R1</strain>
    </source>
</reference>
<feature type="binding site" evidence="10">
    <location>
        <position position="243"/>
    </location>
    <ligand>
        <name>ATP</name>
        <dbReference type="ChEBI" id="CHEBI:30616"/>
        <label>1</label>
    </ligand>
</feature>
<dbReference type="InterPro" id="IPR016185">
    <property type="entry name" value="PreATP-grasp_dom_sf"/>
</dbReference>
<dbReference type="PROSITE" id="PS00866">
    <property type="entry name" value="CPSASE_1"/>
    <property type="match status" value="2"/>
</dbReference>
<feature type="binding site" evidence="10">
    <location>
        <position position="129"/>
    </location>
    <ligand>
        <name>ATP</name>
        <dbReference type="ChEBI" id="CHEBI:30616"/>
        <label>1</label>
    </ligand>
</feature>
<feature type="binding site" evidence="10">
    <location>
        <position position="824"/>
    </location>
    <ligand>
        <name>ATP</name>
        <dbReference type="ChEBI" id="CHEBI:30616"/>
        <label>2</label>
    </ligand>
</feature>
<evidence type="ECO:0000256" key="3">
    <source>
        <dbReference type="ARBA" id="ARBA00022598"/>
    </source>
</evidence>
<name>A0ABY4WEX7_9BACL</name>
<feature type="binding site" evidence="10">
    <location>
        <position position="298"/>
    </location>
    <ligand>
        <name>Mg(2+)</name>
        <dbReference type="ChEBI" id="CHEBI:18420"/>
        <label>1</label>
    </ligand>
</feature>
<feature type="domain" description="MGS-like" evidence="12">
    <location>
        <begin position="936"/>
        <end position="1078"/>
    </location>
</feature>
<dbReference type="Proteomes" id="UP001056500">
    <property type="component" value="Chromosome"/>
</dbReference>
<dbReference type="InterPro" id="IPR005479">
    <property type="entry name" value="CPAse_ATP-bd"/>
</dbReference>
<feature type="binding site" evidence="10">
    <location>
        <position position="836"/>
    </location>
    <ligand>
        <name>Mg(2+)</name>
        <dbReference type="ChEBI" id="CHEBI:18420"/>
        <label>4</label>
    </ligand>
</feature>
<dbReference type="InterPro" id="IPR006275">
    <property type="entry name" value="CPSase_lsu"/>
</dbReference>
<dbReference type="Pfam" id="PF25596">
    <property type="entry name" value="CPSase_L_D1"/>
    <property type="match status" value="2"/>
</dbReference>
<feature type="binding site" evidence="10">
    <location>
        <position position="781"/>
    </location>
    <ligand>
        <name>ATP</name>
        <dbReference type="ChEBI" id="CHEBI:30616"/>
        <label>2</label>
    </ligand>
</feature>
<dbReference type="PANTHER" id="PTHR11405">
    <property type="entry name" value="CARBAMOYLTRANSFERASE FAMILY MEMBER"/>
    <property type="match status" value="1"/>
</dbReference>
<dbReference type="PROSITE" id="PS50975">
    <property type="entry name" value="ATP_GRASP"/>
    <property type="match status" value="2"/>
</dbReference>
<feature type="binding site" evidence="10">
    <location>
        <position position="284"/>
    </location>
    <ligand>
        <name>Mg(2+)</name>
        <dbReference type="ChEBI" id="CHEBI:18420"/>
        <label>1</label>
    </ligand>
</feature>
<dbReference type="Gene3D" id="3.30.470.20">
    <property type="entry name" value="ATP-grasp fold, B domain"/>
    <property type="match status" value="2"/>
</dbReference>
<dbReference type="SMART" id="SM01209">
    <property type="entry name" value="GARS_A"/>
    <property type="match status" value="1"/>
</dbReference>
<evidence type="ECO:0000256" key="9">
    <source>
        <dbReference type="ARBA" id="ARBA00047359"/>
    </source>
</evidence>
<feature type="binding site" evidence="10">
    <location>
        <position position="756"/>
    </location>
    <ligand>
        <name>ATP</name>
        <dbReference type="ChEBI" id="CHEBI:30616"/>
        <label>2</label>
    </ligand>
</feature>
<comment type="caution">
    <text evidence="10">Lacks conserved residue(s) required for the propagation of feature annotation.</text>
</comment>
<keyword evidence="8 10" id="KW-0665">Pyrimidine biosynthesis</keyword>
<comment type="domain">
    <text evidence="10">The large subunit is composed of 2 ATP-grasp domains that are involved in binding the 2 ATP molecules needed for carbamoyl phosphate synthesis. The N-terminal ATP-grasp domain (referred to as the carboxyphosphate synthetic component) catalyzes the ATP-dependent phosphorylation of hydrogencarbonate to carboxyphosphate and the subsequent nucleophilic attack by ammonia to form a carbamate intermediate. The C-terminal ATP-grasp domain (referred to as the carbamoyl phosphate synthetic component) then catalyzes the phosphorylation of carbamate with the second ATP to form the end product carbamoyl phosphate. The reactive and unstable enzyme intermediates are sequentially channeled from one active site to the next through the interior of the protein over a distance of at least 96 A.</text>
</comment>
<feature type="binding site" evidence="10">
    <location>
        <position position="750"/>
    </location>
    <ligand>
        <name>ATP</name>
        <dbReference type="ChEBI" id="CHEBI:30616"/>
        <label>2</label>
    </ligand>
</feature>
<dbReference type="SUPFAM" id="SSF56059">
    <property type="entry name" value="Glutathione synthetase ATP-binding domain-like"/>
    <property type="match status" value="2"/>
</dbReference>
<feature type="binding site" evidence="10">
    <location>
        <position position="298"/>
    </location>
    <ligand>
        <name>Mg(2+)</name>
        <dbReference type="ChEBI" id="CHEBI:18420"/>
        <label>2</label>
    </ligand>
</feature>
<feature type="binding site" evidence="10">
    <location>
        <position position="824"/>
    </location>
    <ligand>
        <name>Mn(2+)</name>
        <dbReference type="ChEBI" id="CHEBI:29035"/>
        <label>3</label>
    </ligand>
</feature>
<dbReference type="SUPFAM" id="SSF52440">
    <property type="entry name" value="PreATP-grasp domain"/>
    <property type="match status" value="2"/>
</dbReference>
<feature type="binding site" evidence="10">
    <location>
        <position position="284"/>
    </location>
    <ligand>
        <name>ATP</name>
        <dbReference type="ChEBI" id="CHEBI:30616"/>
        <label>1</label>
    </ligand>
</feature>
<feature type="binding site" evidence="10">
    <location>
        <position position="300"/>
    </location>
    <ligand>
        <name>Mn(2+)</name>
        <dbReference type="ChEBI" id="CHEBI:29035"/>
        <label>2</label>
    </ligand>
</feature>
<evidence type="ECO:0000256" key="2">
    <source>
        <dbReference type="ARBA" id="ARBA00022571"/>
    </source>
</evidence>
<accession>A0ABY4WEX7</accession>
<gene>
    <name evidence="10 13" type="primary">carB</name>
    <name evidence="13" type="ORF">NDK47_24830</name>
</gene>
<feature type="binding site" evidence="10">
    <location>
        <position position="824"/>
    </location>
    <ligand>
        <name>Mg(2+)</name>
        <dbReference type="ChEBI" id="CHEBI:18420"/>
        <label>3</label>
    </ligand>
</feature>
<feature type="binding site" evidence="10">
    <location>
        <position position="836"/>
    </location>
    <ligand>
        <name>Mn(2+)</name>
        <dbReference type="ChEBI" id="CHEBI:29035"/>
        <label>4</label>
    </ligand>
</feature>
<feature type="binding site" evidence="10">
    <location>
        <position position="298"/>
    </location>
    <ligand>
        <name>Mn(2+)</name>
        <dbReference type="ChEBI" id="CHEBI:29035"/>
        <label>2</label>
    </ligand>
</feature>
<dbReference type="GO" id="GO:0004088">
    <property type="term" value="F:carbamoyl-phosphate synthase (glutamine-hydrolyzing) activity"/>
    <property type="evidence" value="ECO:0007669"/>
    <property type="project" value="UniProtKB-EC"/>
</dbReference>
<dbReference type="InterPro" id="IPR011607">
    <property type="entry name" value="MGS-like_dom"/>
</dbReference>
<dbReference type="InterPro" id="IPR005480">
    <property type="entry name" value="CPSase_lsu_oligo"/>
</dbReference>
<dbReference type="SUPFAM" id="SSF52335">
    <property type="entry name" value="Methylglyoxal synthase-like"/>
    <property type="match status" value="1"/>
</dbReference>
<comment type="similarity">
    <text evidence="1 10">Belongs to the CarB family.</text>
</comment>
<dbReference type="SMART" id="SM01096">
    <property type="entry name" value="CPSase_L_D3"/>
    <property type="match status" value="1"/>
</dbReference>
<dbReference type="Gene3D" id="3.40.50.20">
    <property type="match status" value="2"/>
</dbReference>
<dbReference type="EC" id="6.3.5.5" evidence="10"/>
<dbReference type="EMBL" id="CP098755">
    <property type="protein sequence ID" value="USG65294.1"/>
    <property type="molecule type" value="Genomic_DNA"/>
</dbReference>
<evidence type="ECO:0000256" key="6">
    <source>
        <dbReference type="ARBA" id="ARBA00022741"/>
    </source>
</evidence>
<feature type="binding site" evidence="10">
    <location>
        <position position="210"/>
    </location>
    <ligand>
        <name>ATP</name>
        <dbReference type="ChEBI" id="CHEBI:30616"/>
        <label>1</label>
    </ligand>
</feature>
<feature type="binding site" evidence="10">
    <location>
        <position position="284"/>
    </location>
    <ligand>
        <name>Mn(2+)</name>
        <dbReference type="ChEBI" id="CHEBI:29035"/>
        <label>1</label>
    </ligand>
</feature>
<dbReference type="PROSITE" id="PS51855">
    <property type="entry name" value="MGS"/>
    <property type="match status" value="1"/>
</dbReference>
<dbReference type="NCBIfam" id="TIGR01369">
    <property type="entry name" value="CPSaseII_lrg"/>
    <property type="match status" value="1"/>
</dbReference>
<evidence type="ECO:0000259" key="12">
    <source>
        <dbReference type="PROSITE" id="PS51855"/>
    </source>
</evidence>
<keyword evidence="7 10" id="KW-0067">ATP-binding</keyword>
<feature type="region of interest" description="Carboxyphosphate synthetic domain" evidence="10">
    <location>
        <begin position="1"/>
        <end position="401"/>
    </location>
</feature>
<dbReference type="SUPFAM" id="SSF48108">
    <property type="entry name" value="Carbamoyl phosphate synthetase, large subunit connection domain"/>
    <property type="match status" value="1"/>
</dbReference>
<feature type="binding site" evidence="10">
    <location>
        <position position="298"/>
    </location>
    <ligand>
        <name>ATP</name>
        <dbReference type="ChEBI" id="CHEBI:30616"/>
        <label>1</label>
    </ligand>
</feature>
<feature type="binding site" evidence="10">
    <location>
        <position position="783"/>
    </location>
    <ligand>
        <name>ATP</name>
        <dbReference type="ChEBI" id="CHEBI:30616"/>
        <label>2</label>
    </ligand>
</feature>
<feature type="domain" description="ATP-grasp" evidence="11">
    <location>
        <begin position="133"/>
        <end position="327"/>
    </location>
</feature>
<evidence type="ECO:0000259" key="11">
    <source>
        <dbReference type="PROSITE" id="PS50975"/>
    </source>
</evidence>
<keyword evidence="3 10" id="KW-0436">Ligase</keyword>
<feature type="binding site" evidence="10">
    <location>
        <position position="208"/>
    </location>
    <ligand>
        <name>ATP</name>
        <dbReference type="ChEBI" id="CHEBI:30616"/>
        <label>1</label>
    </ligand>
</feature>
<evidence type="ECO:0000256" key="5">
    <source>
        <dbReference type="ARBA" id="ARBA00022737"/>
    </source>
</evidence>
<feature type="binding site" evidence="10">
    <location>
        <position position="300"/>
    </location>
    <ligand>
        <name>Mg(2+)</name>
        <dbReference type="ChEBI" id="CHEBI:18420"/>
        <label>2</label>
    </ligand>
</feature>
<dbReference type="NCBIfam" id="NF009455">
    <property type="entry name" value="PRK12815.1"/>
    <property type="match status" value="1"/>
</dbReference>
<dbReference type="InterPro" id="IPR036897">
    <property type="entry name" value="CarbamoylP_synth_lsu_oligo_sf"/>
</dbReference>
<feature type="binding site" evidence="10">
    <location>
        <position position="298"/>
    </location>
    <ligand>
        <name>Mn(2+)</name>
        <dbReference type="ChEBI" id="CHEBI:29035"/>
        <label>1</label>
    </ligand>
</feature>
<keyword evidence="6 10" id="KW-0547">Nucleotide-binding</keyword>
<feature type="binding site" evidence="10">
    <location>
        <position position="241"/>
    </location>
    <ligand>
        <name>ATP</name>
        <dbReference type="ChEBI" id="CHEBI:30616"/>
        <label>1</label>
    </ligand>
</feature>
<comment type="pathway">
    <text evidence="10">Amino-acid biosynthesis; L-arginine biosynthesis; carbamoyl phosphate from bicarbonate: step 1/1.</text>
</comment>
<dbReference type="NCBIfam" id="NF003671">
    <property type="entry name" value="PRK05294.1"/>
    <property type="match status" value="1"/>
</dbReference>
<dbReference type="Gene3D" id="1.10.1030.10">
    <property type="entry name" value="Carbamoyl-phosphate synthetase, large subunit oligomerisation domain"/>
    <property type="match status" value="1"/>
</dbReference>
<evidence type="ECO:0000256" key="8">
    <source>
        <dbReference type="ARBA" id="ARBA00022975"/>
    </source>
</evidence>
<evidence type="ECO:0000256" key="7">
    <source>
        <dbReference type="ARBA" id="ARBA00022840"/>
    </source>
</evidence>
<dbReference type="PANTHER" id="PTHR11405:SF53">
    <property type="entry name" value="CARBAMOYL-PHOSPHATE SYNTHASE [AMMONIA], MITOCHONDRIAL"/>
    <property type="match status" value="1"/>
</dbReference>
<feature type="region of interest" description="Allosteric domain" evidence="10">
    <location>
        <begin position="934"/>
        <end position="1078"/>
    </location>
</feature>
<keyword evidence="5 10" id="KW-0677">Repeat</keyword>
<feature type="binding site" evidence="10">
    <location>
        <position position="838"/>
    </location>
    <ligand>
        <name>Mg(2+)</name>
        <dbReference type="ChEBI" id="CHEBI:18420"/>
        <label>4</label>
    </ligand>
</feature>
<comment type="pathway">
    <text evidence="10">Pyrimidine metabolism; UMP biosynthesis via de novo pathway; (S)-dihydroorotate from bicarbonate: step 1/3.</text>
</comment>
<evidence type="ECO:0000256" key="1">
    <source>
        <dbReference type="ARBA" id="ARBA00009799"/>
    </source>
</evidence>
<feature type="binding site" evidence="10">
    <location>
        <position position="836"/>
    </location>
    <ligand>
        <name>Mn(2+)</name>
        <dbReference type="ChEBI" id="CHEBI:29035"/>
        <label>3</label>
    </ligand>
</feature>
<feature type="binding site" evidence="10">
    <location>
        <position position="242"/>
    </location>
    <ligand>
        <name>ATP</name>
        <dbReference type="ChEBI" id="CHEBI:30616"/>
        <label>1</label>
    </ligand>
</feature>
<feature type="domain" description="ATP-grasp" evidence="11">
    <location>
        <begin position="672"/>
        <end position="865"/>
    </location>
</feature>
<comment type="cofactor">
    <cofactor evidence="10">
        <name>Mg(2+)</name>
        <dbReference type="ChEBI" id="CHEBI:18420"/>
    </cofactor>
    <cofactor evidence="10">
        <name>Mn(2+)</name>
        <dbReference type="ChEBI" id="CHEBI:29035"/>
    </cofactor>
    <text evidence="10">Binds 4 Mg(2+) or Mn(2+) ions per subunit.</text>
</comment>
<feature type="binding site" evidence="10">
    <location>
        <position position="215"/>
    </location>
    <ligand>
        <name>ATP</name>
        <dbReference type="ChEBI" id="CHEBI:30616"/>
        <label>1</label>
    </ligand>
</feature>
<dbReference type="EC" id="6.3.4.16" evidence="10"/>
<dbReference type="InterPro" id="IPR011761">
    <property type="entry name" value="ATP-grasp"/>
</dbReference>
<feature type="binding site" evidence="10">
    <location>
        <position position="752"/>
    </location>
    <ligand>
        <name>ATP</name>
        <dbReference type="ChEBI" id="CHEBI:30616"/>
        <label>2</label>
    </ligand>
</feature>
<dbReference type="Gene3D" id="3.30.1490.20">
    <property type="entry name" value="ATP-grasp fold, A domain"/>
    <property type="match status" value="1"/>
</dbReference>
<dbReference type="InterPro" id="IPR005483">
    <property type="entry name" value="CPSase_dom"/>
</dbReference>
<keyword evidence="14" id="KW-1185">Reference proteome</keyword>
<dbReference type="InterPro" id="IPR013815">
    <property type="entry name" value="ATP_grasp_subdomain_1"/>
</dbReference>
<evidence type="ECO:0000313" key="13">
    <source>
        <dbReference type="EMBL" id="USG65294.1"/>
    </source>
</evidence>
<keyword evidence="4 10" id="KW-0028">Amino-acid biosynthesis</keyword>
<feature type="binding site" evidence="10">
    <location>
        <position position="836"/>
    </location>
    <ligand>
        <name>Mg(2+)</name>
        <dbReference type="ChEBI" id="CHEBI:18420"/>
        <label>3</label>
    </ligand>
</feature>
<sequence>MPKLAHIQKVLVIGSGPIVIGQAAEFDYAGAQACLSLQEAGVKVVLVNNNPATIMTDEQVADKVYLEPLTLRSLTSIIAKERPDGLLPTLGGQTGLNLAVSLAEAGVLEQYGVELLGTPLDAIQNGEDRELFKQLMQQIGEPVPESATVETVEDAVSFAESIGYPVIVRPAYTLGGAGGGIAENEQILRQVAASGIAASPIHQVLIERSVKGWKEIEYEVMRDASDTCIIVCNMENLDPVGIHTGDSIVVAPSQTLTDRQYQMLRSVSTKVIRSLGVVGGCNIQFALDPHSDRYYLIEVNPRVSRSSALASKATGYPIARIAAKLALGYRLDEVVNPITGYTYASFEPTLDYIVVKIPRWPFDKFPLADRLLGTQMKATGEVMAIARNLEAGLLKAVRSLELGCTHLSRSELAACDKDTLTTLVQEATDIRLFALAEAIRQGFSEEELHQLTGIDPFFLRSLSKIVSLEKKLAESADLPAELLREAKKRGFADETIAALSGRTAAEVKQLRQQHGIVPLYKIVDTCAAEFDAQTPYYYSDWHGVDEVEPLTGKKVLVLGSGPIRIGQGIEFDYCSVHAAKALQAKGIAAVVVNNNPETVSTDYATADHLYFEPLHIEDVLQVAEHEQVDGVMVQFGGQTAINLAAKLEAAGLAVLGTKLEAIERAEDRELFYTMLRKLDIPHIPGKGVSTLEEAVAAADTIGYPVLMRPSYVIGGQGMVVVQDQQELTATINEWLHHPNSEAFFPLLVDKYLPGMEAEVDAICDGESVLIPGVFQHVEKAGIHSGDSIALFPAPYLSESCKETIARYTEAIGREMSAVGLINIQFVINENTVYVLEVNPRASRTVPITSKVTGIPMVELAVRAQLGEKLSEMGFGTGLLPDIPFAVVKGPVFSTVKLTGVDPVLGPEMKSTGEVLGLGASFAEAAGKAFAYKDNIFAEWQEGQVCLLSLADADKTDRLLPALTRMQELGAVWAATPGTAAWLKEQGYHVSRIIQDEQQLVELVQEETAAFALITATKGNQRGRRGFALRSRVMQQGVPLFTSSDTFDLYVKAISEKRGAGNAVCEDIGSLSKRAVGQL</sequence>
<comment type="subunit">
    <text evidence="10">Composed of two chains; the small (or glutamine) chain promotes the hydrolysis of glutamine to ammonia, which is used by the large (or ammonia) chain to synthesize carbamoyl phosphate. Tetramer of heterodimers (alpha,beta)4.</text>
</comment>
<feature type="binding site" evidence="10">
    <location>
        <position position="175"/>
    </location>
    <ligand>
        <name>ATP</name>
        <dbReference type="ChEBI" id="CHEBI:30616"/>
        <label>1</label>
    </ligand>
</feature>
<dbReference type="PRINTS" id="PR00098">
    <property type="entry name" value="CPSASE"/>
</dbReference>
<dbReference type="PROSITE" id="PS00867">
    <property type="entry name" value="CPSASE_2"/>
    <property type="match status" value="2"/>
</dbReference>
<feature type="binding site" evidence="10">
    <location>
        <position position="169"/>
    </location>
    <ligand>
        <name>ATP</name>
        <dbReference type="ChEBI" id="CHEBI:30616"/>
        <label>1</label>
    </ligand>
</feature>
<feature type="binding site" evidence="10">
    <location>
        <position position="782"/>
    </location>
    <ligand>
        <name>ATP</name>
        <dbReference type="ChEBI" id="CHEBI:30616"/>
        <label>2</label>
    </ligand>
</feature>
<feature type="binding site" evidence="10">
    <location>
        <position position="176"/>
    </location>
    <ligand>
        <name>ATP</name>
        <dbReference type="ChEBI" id="CHEBI:30616"/>
        <label>1</label>
    </ligand>
</feature>
<feature type="binding site" evidence="10">
    <location>
        <position position="708"/>
    </location>
    <ligand>
        <name>ATP</name>
        <dbReference type="ChEBI" id="CHEBI:30616"/>
        <label>2</label>
    </ligand>
</feature>
<evidence type="ECO:0000313" key="14">
    <source>
        <dbReference type="Proteomes" id="UP001056500"/>
    </source>
</evidence>
<protein>
    <recommendedName>
        <fullName evidence="10">Carbamoyl phosphate synthase large chain</fullName>
        <ecNumber evidence="10">6.3.4.16</ecNumber>
        <ecNumber evidence="10">6.3.5.5</ecNumber>
    </recommendedName>
    <alternativeName>
        <fullName evidence="10">Carbamoyl phosphate synthetase ammonia chain</fullName>
    </alternativeName>
</protein>
<proteinExistence type="inferred from homology"/>
<dbReference type="InterPro" id="IPR036914">
    <property type="entry name" value="MGS-like_dom_sf"/>
</dbReference>
<keyword evidence="2 10" id="KW-0055">Arginine biosynthesis</keyword>
<dbReference type="Pfam" id="PF02787">
    <property type="entry name" value="CPSase_L_D3"/>
    <property type="match status" value="1"/>
</dbReference>
<dbReference type="InterPro" id="IPR058047">
    <property type="entry name" value="CPSase_preATP-grasp"/>
</dbReference>
<comment type="function">
    <text evidence="10">Large subunit of the glutamine-dependent carbamoyl phosphate synthetase (CPSase). CPSase catalyzes the formation of carbamoyl phosphate from the ammonia moiety of glutamine, carbonate, and phosphate donated by ATP, constituting the first step of 2 biosynthetic pathways, one leading to arginine and/or urea and the other to pyrimidine nucleotides. The large subunit (synthetase) binds the substrates ammonia (free or transferred from glutamine from the small subunit), hydrogencarbonate and ATP and carries out an ATP-coupled ligase reaction, activating hydrogencarbonate by forming carboxy phosphate which reacts with ammonia to form carbamoyl phosphate.</text>
</comment>
<comment type="catalytic activity">
    <reaction evidence="10">
        <text>hydrogencarbonate + L-glutamine + 2 ATP + H2O = carbamoyl phosphate + L-glutamate + 2 ADP + phosphate + 2 H(+)</text>
        <dbReference type="Rhea" id="RHEA:18633"/>
        <dbReference type="ChEBI" id="CHEBI:15377"/>
        <dbReference type="ChEBI" id="CHEBI:15378"/>
        <dbReference type="ChEBI" id="CHEBI:17544"/>
        <dbReference type="ChEBI" id="CHEBI:29985"/>
        <dbReference type="ChEBI" id="CHEBI:30616"/>
        <dbReference type="ChEBI" id="CHEBI:43474"/>
        <dbReference type="ChEBI" id="CHEBI:58228"/>
        <dbReference type="ChEBI" id="CHEBI:58359"/>
        <dbReference type="ChEBI" id="CHEBI:456216"/>
        <dbReference type="EC" id="6.3.5.5"/>
    </reaction>
</comment>
<evidence type="ECO:0000256" key="4">
    <source>
        <dbReference type="ARBA" id="ARBA00022605"/>
    </source>
</evidence>
<organism evidence="13 14">
    <name type="scientific">Brevibacillus ruminantium</name>
    <dbReference type="NCBI Taxonomy" id="2950604"/>
    <lineage>
        <taxon>Bacteria</taxon>
        <taxon>Bacillati</taxon>
        <taxon>Bacillota</taxon>
        <taxon>Bacilli</taxon>
        <taxon>Bacillales</taxon>
        <taxon>Paenibacillaceae</taxon>
        <taxon>Brevibacillus</taxon>
    </lineage>
</organism>
<feature type="binding site" evidence="10">
    <location>
        <position position="784"/>
    </location>
    <ligand>
        <name>ATP</name>
        <dbReference type="ChEBI" id="CHEBI:30616"/>
        <label>2</label>
    </ligand>
</feature>
<dbReference type="Pfam" id="PF02786">
    <property type="entry name" value="CPSase_L_D2"/>
    <property type="match status" value="2"/>
</dbReference>